<proteinExistence type="predicted"/>
<feature type="non-terminal residue" evidence="2">
    <location>
        <position position="1"/>
    </location>
</feature>
<evidence type="ECO:0000313" key="2">
    <source>
        <dbReference type="EMBL" id="CAA9331408.1"/>
    </source>
</evidence>
<name>A0A6J4LGY8_9ACTN</name>
<dbReference type="AlphaFoldDB" id="A0A6J4LGY8"/>
<organism evidence="2">
    <name type="scientific">uncultured Friedmanniella sp</name>
    <dbReference type="NCBI Taxonomy" id="335381"/>
    <lineage>
        <taxon>Bacteria</taxon>
        <taxon>Bacillati</taxon>
        <taxon>Actinomycetota</taxon>
        <taxon>Actinomycetes</taxon>
        <taxon>Propionibacteriales</taxon>
        <taxon>Nocardioidaceae</taxon>
        <taxon>Friedmanniella</taxon>
        <taxon>environmental samples</taxon>
    </lineage>
</organism>
<feature type="compositionally biased region" description="Low complexity" evidence="1">
    <location>
        <begin position="114"/>
        <end position="128"/>
    </location>
</feature>
<feature type="compositionally biased region" description="Basic residues" evidence="1">
    <location>
        <begin position="64"/>
        <end position="79"/>
    </location>
</feature>
<feature type="compositionally biased region" description="Gly residues" evidence="1">
    <location>
        <begin position="235"/>
        <end position="248"/>
    </location>
</feature>
<accession>A0A6J4LGY8</accession>
<dbReference type="EMBL" id="CADCTT010000353">
    <property type="protein sequence ID" value="CAA9331408.1"/>
    <property type="molecule type" value="Genomic_DNA"/>
</dbReference>
<feature type="compositionally biased region" description="Basic residues" evidence="1">
    <location>
        <begin position="193"/>
        <end position="206"/>
    </location>
</feature>
<reference evidence="2" key="1">
    <citation type="submission" date="2020-02" db="EMBL/GenBank/DDBJ databases">
        <authorList>
            <person name="Meier V. D."/>
        </authorList>
    </citation>
    <scope>NUCLEOTIDE SEQUENCE</scope>
    <source>
        <strain evidence="2">AVDCRST_MAG61</strain>
    </source>
</reference>
<evidence type="ECO:0000256" key="1">
    <source>
        <dbReference type="SAM" id="MobiDB-lite"/>
    </source>
</evidence>
<feature type="compositionally biased region" description="Basic residues" evidence="1">
    <location>
        <begin position="103"/>
        <end position="113"/>
    </location>
</feature>
<feature type="compositionally biased region" description="Basic residues" evidence="1">
    <location>
        <begin position="129"/>
        <end position="138"/>
    </location>
</feature>
<protein>
    <submittedName>
        <fullName evidence="2">Uncharacterized protein</fullName>
    </submittedName>
</protein>
<feature type="non-terminal residue" evidence="2">
    <location>
        <position position="255"/>
    </location>
</feature>
<feature type="compositionally biased region" description="Low complexity" evidence="1">
    <location>
        <begin position="161"/>
        <end position="170"/>
    </location>
</feature>
<gene>
    <name evidence="2" type="ORF">AVDCRST_MAG61-2867</name>
</gene>
<sequence>ERNTGRSRSPRRGAGATDARLRRIRSGTAAPHLDGARRLAAPGRGGRYRLLFRRILPGPPRPPDHRRRPGGPARVRRGPRGGPSVPAAPAPNHPPAPLPRNRDCRRRRCRPPRRLSAAAFPGGPAAGLRCRRRRRRGRAPAGRLRGMADHPRSRPPPPRPHGGAASPPGRSEVHHPFLPHPRPQRLPGEPRCRGRPCPRHALRRSLHAGEAGSAGGAGAADLPAEHRRGAAYRKGPGGASGADGGTPGRGRHRVL</sequence>
<feature type="region of interest" description="Disordered" evidence="1">
    <location>
        <begin position="1"/>
        <end position="255"/>
    </location>
</feature>
<feature type="compositionally biased region" description="Pro residues" evidence="1">
    <location>
        <begin position="86"/>
        <end position="98"/>
    </location>
</feature>